<keyword evidence="16" id="KW-1185">Reference proteome</keyword>
<dbReference type="InterPro" id="IPR002912">
    <property type="entry name" value="ACT_dom"/>
</dbReference>
<evidence type="ECO:0000313" key="17">
    <source>
        <dbReference type="Proteomes" id="UP000250223"/>
    </source>
</evidence>
<dbReference type="EMBL" id="UAWC01000002">
    <property type="protein sequence ID" value="SQB33860.1"/>
    <property type="molecule type" value="Genomic_DNA"/>
</dbReference>
<evidence type="ECO:0000256" key="7">
    <source>
        <dbReference type="ARBA" id="ARBA00023004"/>
    </source>
</evidence>
<evidence type="ECO:0000256" key="11">
    <source>
        <dbReference type="PIRNR" id="PIRNR036692"/>
    </source>
</evidence>
<evidence type="ECO:0000256" key="10">
    <source>
        <dbReference type="ARBA" id="ARBA00049406"/>
    </source>
</evidence>
<dbReference type="Pfam" id="PF03315">
    <property type="entry name" value="SDH_beta"/>
    <property type="match status" value="1"/>
</dbReference>
<comment type="pathway">
    <text evidence="2 11">Carbohydrate biosynthesis; gluconeogenesis.</text>
</comment>
<evidence type="ECO:0000256" key="4">
    <source>
        <dbReference type="ARBA" id="ARBA00022432"/>
    </source>
</evidence>
<dbReference type="SUPFAM" id="SSF143548">
    <property type="entry name" value="Serine metabolism enzymes domain"/>
    <property type="match status" value="1"/>
</dbReference>
<evidence type="ECO:0000313" key="15">
    <source>
        <dbReference type="EMBL" id="SQB33860.1"/>
    </source>
</evidence>
<dbReference type="RefSeq" id="WP_089864003.1">
    <property type="nucleotide sequence ID" value="NZ_CP173238.1"/>
</dbReference>
<dbReference type="GO" id="GO:0051539">
    <property type="term" value="F:4 iron, 4 sulfur cluster binding"/>
    <property type="evidence" value="ECO:0007669"/>
    <property type="project" value="UniProtKB-UniRule"/>
</dbReference>
<evidence type="ECO:0000256" key="6">
    <source>
        <dbReference type="ARBA" id="ARBA00022723"/>
    </source>
</evidence>
<evidence type="ECO:0000256" key="12">
    <source>
        <dbReference type="RuleBase" id="RU366059"/>
    </source>
</evidence>
<dbReference type="InterPro" id="IPR004643">
    <property type="entry name" value="Fe-S_L-Ser_bsu"/>
</dbReference>
<reference evidence="14 16" key="1">
    <citation type="submission" date="2016-10" db="EMBL/GenBank/DDBJ databases">
        <authorList>
            <person name="Varghese N."/>
            <person name="Submissions S."/>
        </authorList>
    </citation>
    <scope>NUCLEOTIDE SEQUENCE [LARGE SCALE GENOMIC DNA]</scope>
    <source>
        <strain evidence="14 16">NLAE-zl-C224</strain>
    </source>
</reference>
<comment type="catalytic activity">
    <reaction evidence="10 11 12">
        <text>L-serine = pyruvate + NH4(+)</text>
        <dbReference type="Rhea" id="RHEA:19169"/>
        <dbReference type="ChEBI" id="CHEBI:15361"/>
        <dbReference type="ChEBI" id="CHEBI:28938"/>
        <dbReference type="ChEBI" id="CHEBI:33384"/>
        <dbReference type="EC" id="4.3.1.17"/>
    </reaction>
</comment>
<evidence type="ECO:0000256" key="2">
    <source>
        <dbReference type="ARBA" id="ARBA00004742"/>
    </source>
</evidence>
<sequence length="228" mass="24712">MSRNFSVFDIVGPIMIGPSSSHTAGAARLAKLAASIAGEKIKKVDFQLHGSFAKTYKGHGTDKALVAGILGMDPWDDRLKDSFKIAKEKGLEICFSEVELENVHPNTVKFVITKEDNSTTSVIGSSIGGGNIVIFDIDGQEVEFKGDYPTLMTKHKDTPGVISKISTIMYKDNLNIGTMKLYRNGKGSMATMALETDNVIPPATIEKLKEIPEIHSIKIINPMGEGEV</sequence>
<dbReference type="OrthoDB" id="9813137at2"/>
<dbReference type="PANTHER" id="PTHR30182:SF12">
    <property type="entry name" value="L-SERINE DEHYDRATASE, BETA CHAIN-RELATED"/>
    <property type="match status" value="1"/>
</dbReference>
<evidence type="ECO:0000256" key="3">
    <source>
        <dbReference type="ARBA" id="ARBA00008636"/>
    </source>
</evidence>
<evidence type="ECO:0000259" key="13">
    <source>
        <dbReference type="PROSITE" id="PS51671"/>
    </source>
</evidence>
<keyword evidence="8 11" id="KW-0411">Iron-sulfur</keyword>
<evidence type="ECO:0000256" key="5">
    <source>
        <dbReference type="ARBA" id="ARBA00022485"/>
    </source>
</evidence>
<keyword evidence="5 11" id="KW-0004">4Fe-4S</keyword>
<dbReference type="InterPro" id="IPR029009">
    <property type="entry name" value="ASB_dom_sf"/>
</dbReference>
<dbReference type="Gene3D" id="3.30.70.260">
    <property type="match status" value="1"/>
</dbReference>
<reference evidence="15 17" key="2">
    <citation type="submission" date="2018-06" db="EMBL/GenBank/DDBJ databases">
        <authorList>
            <consortium name="Pathogen Informatics"/>
            <person name="Doyle S."/>
        </authorList>
    </citation>
    <scope>NUCLEOTIDE SEQUENCE [LARGE SCALE GENOMIC DNA]</scope>
    <source>
        <strain evidence="15 17">NCTC13028</strain>
    </source>
</reference>
<dbReference type="InterPro" id="IPR005131">
    <property type="entry name" value="Ser_deHydtase_bsu"/>
</dbReference>
<comment type="similarity">
    <text evidence="3 11 12">Belongs to the iron-sulfur dependent L-serine dehydratase family.</text>
</comment>
<proteinExistence type="inferred from homology"/>
<evidence type="ECO:0000313" key="16">
    <source>
        <dbReference type="Proteomes" id="UP000198811"/>
    </source>
</evidence>
<dbReference type="FunFam" id="3.30.70.260:FF:000008">
    <property type="entry name" value="D-3-phosphoglycerate dehydrogenase, chloroplastic"/>
    <property type="match status" value="1"/>
</dbReference>
<gene>
    <name evidence="15" type="primary">sdhB</name>
    <name evidence="15" type="ORF">NCTC13028_00735</name>
    <name evidence="14" type="ORF">SAMN05216497_103176</name>
</gene>
<dbReference type="GO" id="GO:0006094">
    <property type="term" value="P:gluconeogenesis"/>
    <property type="evidence" value="ECO:0007669"/>
    <property type="project" value="UniProtKB-UniRule"/>
</dbReference>
<dbReference type="Proteomes" id="UP000198811">
    <property type="component" value="Unassembled WGS sequence"/>
</dbReference>
<dbReference type="STRING" id="1494.SAMN05216497_103176"/>
<comment type="cofactor">
    <cofactor evidence="1 12">
        <name>[4Fe-4S] cluster</name>
        <dbReference type="ChEBI" id="CHEBI:49883"/>
    </cofactor>
</comment>
<dbReference type="Gene3D" id="3.30.1330.90">
    <property type="entry name" value="D-3-phosphoglycerate dehydrogenase, domain 3"/>
    <property type="match status" value="1"/>
</dbReference>
<feature type="domain" description="ACT" evidence="13">
    <location>
        <begin position="150"/>
        <end position="222"/>
    </location>
</feature>
<dbReference type="PROSITE" id="PS51671">
    <property type="entry name" value="ACT"/>
    <property type="match status" value="1"/>
</dbReference>
<dbReference type="GO" id="GO:0046872">
    <property type="term" value="F:metal ion binding"/>
    <property type="evidence" value="ECO:0007669"/>
    <property type="project" value="UniProtKB-UniRule"/>
</dbReference>
<keyword evidence="7 11" id="KW-0408">Iron</keyword>
<keyword evidence="9 11" id="KW-0456">Lyase</keyword>
<evidence type="ECO:0000256" key="8">
    <source>
        <dbReference type="ARBA" id="ARBA00023014"/>
    </source>
</evidence>
<organism evidence="15 17">
    <name type="scientific">Clostridium cochlearium</name>
    <dbReference type="NCBI Taxonomy" id="1494"/>
    <lineage>
        <taxon>Bacteria</taxon>
        <taxon>Bacillati</taxon>
        <taxon>Bacillota</taxon>
        <taxon>Clostridia</taxon>
        <taxon>Eubacteriales</taxon>
        <taxon>Clostridiaceae</taxon>
        <taxon>Clostridium</taxon>
    </lineage>
</organism>
<evidence type="ECO:0000256" key="9">
    <source>
        <dbReference type="ARBA" id="ARBA00023239"/>
    </source>
</evidence>
<evidence type="ECO:0000313" key="14">
    <source>
        <dbReference type="EMBL" id="SDK97832.1"/>
    </source>
</evidence>
<dbReference type="PANTHER" id="PTHR30182">
    <property type="entry name" value="L-SERINE DEHYDRATASE"/>
    <property type="match status" value="1"/>
</dbReference>
<dbReference type="UniPathway" id="UPA00138"/>
<dbReference type="InterPro" id="IPR045865">
    <property type="entry name" value="ACT-like_dom_sf"/>
</dbReference>
<name>A0A1G9GB37_CLOCO</name>
<dbReference type="CDD" id="cd04903">
    <property type="entry name" value="ACT_LSD"/>
    <property type="match status" value="1"/>
</dbReference>
<keyword evidence="4 11" id="KW-0312">Gluconeogenesis</keyword>
<dbReference type="GO" id="GO:0003941">
    <property type="term" value="F:L-serine ammonia-lyase activity"/>
    <property type="evidence" value="ECO:0007669"/>
    <property type="project" value="UniProtKB-UniRule"/>
</dbReference>
<dbReference type="InterPro" id="IPR051318">
    <property type="entry name" value="Fe-S_L-Ser"/>
</dbReference>
<dbReference type="AlphaFoldDB" id="A0A1G9GB37"/>
<accession>A0A1G9GB37</accession>
<keyword evidence="6 11" id="KW-0479">Metal-binding</keyword>
<dbReference type="PIRSF" id="PIRSF036692">
    <property type="entry name" value="SDH_B"/>
    <property type="match status" value="1"/>
</dbReference>
<evidence type="ECO:0000256" key="1">
    <source>
        <dbReference type="ARBA" id="ARBA00001966"/>
    </source>
</evidence>
<dbReference type="SUPFAM" id="SSF55021">
    <property type="entry name" value="ACT-like"/>
    <property type="match status" value="1"/>
</dbReference>
<protein>
    <recommendedName>
        <fullName evidence="11">L-serine deaminase</fullName>
    </recommendedName>
</protein>
<dbReference type="NCBIfam" id="TIGR00719">
    <property type="entry name" value="sda_beta"/>
    <property type="match status" value="1"/>
</dbReference>
<dbReference type="Proteomes" id="UP000250223">
    <property type="component" value="Unassembled WGS sequence"/>
</dbReference>
<dbReference type="EMBL" id="FNGL01000003">
    <property type="protein sequence ID" value="SDK97832.1"/>
    <property type="molecule type" value="Genomic_DNA"/>
</dbReference>